<dbReference type="InterPro" id="IPR010258">
    <property type="entry name" value="Conjugal_tfr_TrbG/VirB9/CagX"/>
</dbReference>
<dbReference type="Proteomes" id="UP000233293">
    <property type="component" value="Unassembled WGS sequence"/>
</dbReference>
<evidence type="ECO:0000256" key="4">
    <source>
        <dbReference type="SAM" id="SignalP"/>
    </source>
</evidence>
<feature type="region of interest" description="Disordered" evidence="3">
    <location>
        <begin position="361"/>
        <end position="391"/>
    </location>
</feature>
<proteinExistence type="inferred from homology"/>
<dbReference type="OrthoDB" id="5515031at2"/>
<dbReference type="Pfam" id="PF03524">
    <property type="entry name" value="CagX"/>
    <property type="match status" value="1"/>
</dbReference>
<comment type="similarity">
    <text evidence="1">Belongs to the TrbG/VirB9 family.</text>
</comment>
<protein>
    <recommendedName>
        <fullName evidence="7">Conjugal transfer protein TrbG</fullName>
    </recommendedName>
</protein>
<organism evidence="5 6">
    <name type="scientific">Telmatospirillum siberiense</name>
    <dbReference type="NCBI Taxonomy" id="382514"/>
    <lineage>
        <taxon>Bacteria</taxon>
        <taxon>Pseudomonadati</taxon>
        <taxon>Pseudomonadota</taxon>
        <taxon>Alphaproteobacteria</taxon>
        <taxon>Rhodospirillales</taxon>
        <taxon>Rhodospirillaceae</taxon>
        <taxon>Telmatospirillum</taxon>
    </lineage>
</organism>
<dbReference type="EMBL" id="PIUM01000026">
    <property type="protein sequence ID" value="PKU22818.1"/>
    <property type="molecule type" value="Genomic_DNA"/>
</dbReference>
<evidence type="ECO:0000313" key="6">
    <source>
        <dbReference type="Proteomes" id="UP000233293"/>
    </source>
</evidence>
<feature type="chain" id="PRO_5014606599" description="Conjugal transfer protein TrbG" evidence="4">
    <location>
        <begin position="25"/>
        <end position="391"/>
    </location>
</feature>
<evidence type="ECO:0000256" key="3">
    <source>
        <dbReference type="SAM" id="MobiDB-lite"/>
    </source>
</evidence>
<evidence type="ECO:0000256" key="1">
    <source>
        <dbReference type="ARBA" id="ARBA00006135"/>
    </source>
</evidence>
<evidence type="ECO:0000256" key="2">
    <source>
        <dbReference type="ARBA" id="ARBA00022729"/>
    </source>
</evidence>
<dbReference type="RefSeq" id="WP_101252291.1">
    <property type="nucleotide sequence ID" value="NZ_PIUM01000026.1"/>
</dbReference>
<accession>A0A2N3PQZ2</accession>
<dbReference type="Gene3D" id="2.60.40.2500">
    <property type="match status" value="1"/>
</dbReference>
<reference evidence="6" key="1">
    <citation type="submission" date="2017-12" db="EMBL/GenBank/DDBJ databases">
        <title>Draft genome sequence of Telmatospirillum siberiense 26-4b1T, an acidotolerant peatland alphaproteobacterium potentially involved in sulfur cycling.</title>
        <authorList>
            <person name="Hausmann B."/>
            <person name="Pjevac P."/>
            <person name="Schreck K."/>
            <person name="Herbold C.W."/>
            <person name="Daims H."/>
            <person name="Wagner M."/>
            <person name="Pester M."/>
            <person name="Loy A."/>
        </authorList>
    </citation>
    <scope>NUCLEOTIDE SEQUENCE [LARGE SCALE GENOMIC DNA]</scope>
    <source>
        <strain evidence="6">26-4b1</strain>
    </source>
</reference>
<dbReference type="InterPro" id="IPR033645">
    <property type="entry name" value="VirB9/CagX/TrbG_C"/>
</dbReference>
<feature type="signal peptide" evidence="4">
    <location>
        <begin position="1"/>
        <end position="24"/>
    </location>
</feature>
<sequence>MKTFAISAGCGVLLLMVSSSLGLAQNTVPTVPLPTAARGVTATTSGAATGSAPPAARNQQAVPPQFLSSTETAIDQQTRGQFPTMDRSPSLPLGTLQRSWDRPSAAAGQTAPGVIHYMWHSDFVMSVRTRDFMVTTLILPAWEKANEFYLGDPVVFEAKKVRGNVVAVRSRNAGADSNLTVLGATGNVYNFYLRSETWNSSQVTDLTVYVDAPRNGDDMDGIGIGTSAGSGPAADDAPGYGAVAGMPDYLRRIVFRPEDLRFDMKMYARSETDADIAPERIFEDGIFTYFDFGERSDSIARPVVHHLVDGVDTAVNTRTAGPRGSVLIAEAVGDFTLRNGNRVICVRRAAVKQTLTPLEISGTLPEAGGGGSRSASRGGDAAGASSGAGAW</sequence>
<comment type="caution">
    <text evidence="5">The sequence shown here is derived from an EMBL/GenBank/DDBJ whole genome shotgun (WGS) entry which is preliminary data.</text>
</comment>
<evidence type="ECO:0008006" key="7">
    <source>
        <dbReference type="Google" id="ProtNLM"/>
    </source>
</evidence>
<dbReference type="InterPro" id="IPR038161">
    <property type="entry name" value="VirB9/CagX/TrbG_C_sf"/>
</dbReference>
<gene>
    <name evidence="5" type="ORF">CWS72_19370</name>
</gene>
<keyword evidence="6" id="KW-1185">Reference proteome</keyword>
<feature type="compositionally biased region" description="Low complexity" evidence="3">
    <location>
        <begin position="373"/>
        <end position="391"/>
    </location>
</feature>
<evidence type="ECO:0000313" key="5">
    <source>
        <dbReference type="EMBL" id="PKU22818.1"/>
    </source>
</evidence>
<dbReference type="CDD" id="cd06911">
    <property type="entry name" value="VirB9_CagX_TrbG"/>
    <property type="match status" value="1"/>
</dbReference>
<dbReference type="AlphaFoldDB" id="A0A2N3PQZ2"/>
<keyword evidence="2 4" id="KW-0732">Signal</keyword>
<name>A0A2N3PQZ2_9PROT</name>